<protein>
    <submittedName>
        <fullName evidence="1">Dihydropteroate synthase</fullName>
    </submittedName>
</protein>
<sequence length="107" mass="11797">APGCNATCGLSNVSNGTPEEMRPLLNRTYLVMLEKYGMNSAIVNAFEKELVLLAKKSADEGVKKLIRGVMEGIEPDMSKLTPEEIDYVKTAKVLLGHSLYSHSWLKL</sequence>
<dbReference type="EMBL" id="PCRF01000052">
    <property type="protein sequence ID" value="PIP16611.1"/>
    <property type="molecule type" value="Genomic_DNA"/>
</dbReference>
<dbReference type="Gene3D" id="3.20.20.20">
    <property type="entry name" value="Dihydropteroate synthase-like"/>
    <property type="match status" value="1"/>
</dbReference>
<name>A0A2G9YDK1_9BACT</name>
<evidence type="ECO:0000313" key="1">
    <source>
        <dbReference type="EMBL" id="PIP16611.1"/>
    </source>
</evidence>
<dbReference type="Proteomes" id="UP000230392">
    <property type="component" value="Unassembled WGS sequence"/>
</dbReference>
<organism evidence="1 2">
    <name type="scientific">bacterium (Candidatus Ratteibacteria) CG23_combo_of_CG06-09_8_20_14_all_48_7</name>
    <dbReference type="NCBI Taxonomy" id="2014292"/>
    <lineage>
        <taxon>Bacteria</taxon>
        <taxon>Candidatus Ratteibacteria</taxon>
    </lineage>
</organism>
<feature type="non-terminal residue" evidence="1">
    <location>
        <position position="1"/>
    </location>
</feature>
<dbReference type="SUPFAM" id="SSF51717">
    <property type="entry name" value="Dihydropteroate synthetase-like"/>
    <property type="match status" value="1"/>
</dbReference>
<gene>
    <name evidence="1" type="ORF">COX46_01210</name>
</gene>
<accession>A0A2G9YDK1</accession>
<dbReference type="AlphaFoldDB" id="A0A2G9YDK1"/>
<reference evidence="1 2" key="1">
    <citation type="submission" date="2017-09" db="EMBL/GenBank/DDBJ databases">
        <title>Depth-based differentiation of microbial function through sediment-hosted aquifers and enrichment of novel symbionts in the deep terrestrial subsurface.</title>
        <authorList>
            <person name="Probst A.J."/>
            <person name="Ladd B."/>
            <person name="Jarett J.K."/>
            <person name="Geller-Mcgrath D.E."/>
            <person name="Sieber C.M."/>
            <person name="Emerson J.B."/>
            <person name="Anantharaman K."/>
            <person name="Thomas B.C."/>
            <person name="Malmstrom R."/>
            <person name="Stieglmeier M."/>
            <person name="Klingl A."/>
            <person name="Woyke T."/>
            <person name="Ryan C.M."/>
            <person name="Banfield J.F."/>
        </authorList>
    </citation>
    <scope>NUCLEOTIDE SEQUENCE [LARGE SCALE GENOMIC DNA]</scope>
    <source>
        <strain evidence="1">CG23_combo_of_CG06-09_8_20_14_all_48_7</strain>
    </source>
</reference>
<proteinExistence type="predicted"/>
<evidence type="ECO:0000313" key="2">
    <source>
        <dbReference type="Proteomes" id="UP000230392"/>
    </source>
</evidence>
<comment type="caution">
    <text evidence="1">The sequence shown here is derived from an EMBL/GenBank/DDBJ whole genome shotgun (WGS) entry which is preliminary data.</text>
</comment>
<dbReference type="InterPro" id="IPR011005">
    <property type="entry name" value="Dihydropteroate_synth-like_sf"/>
</dbReference>